<dbReference type="PANTHER" id="PTHR34039:SF1">
    <property type="entry name" value="UPF0102 PROTEIN YRAN"/>
    <property type="match status" value="1"/>
</dbReference>
<reference evidence="3 4" key="1">
    <citation type="submission" date="2019-12" db="EMBL/GenBank/DDBJ databases">
        <title>WGS of CPCC 203550 I12A-02606.</title>
        <authorList>
            <person name="Jiang Z."/>
        </authorList>
    </citation>
    <scope>NUCLEOTIDE SEQUENCE [LARGE SCALE GENOMIC DNA]</scope>
    <source>
        <strain evidence="3 4">I12A-02606</strain>
    </source>
</reference>
<dbReference type="InterPro" id="IPR003509">
    <property type="entry name" value="UPF0102_YraN-like"/>
</dbReference>
<comment type="caution">
    <text evidence="3">The sequence shown here is derived from an EMBL/GenBank/DDBJ whole genome shotgun (WGS) entry which is preliminary data.</text>
</comment>
<evidence type="ECO:0000256" key="2">
    <source>
        <dbReference type="HAMAP-Rule" id="MF_00048"/>
    </source>
</evidence>
<gene>
    <name evidence="3" type="ORF">GCU54_14685</name>
</gene>
<evidence type="ECO:0000313" key="3">
    <source>
        <dbReference type="EMBL" id="NEM07249.1"/>
    </source>
</evidence>
<protein>
    <recommendedName>
        <fullName evidence="2">UPF0102 protein GCU54_14685</fullName>
    </recommendedName>
</protein>
<dbReference type="InterPro" id="IPR011335">
    <property type="entry name" value="Restrct_endonuc-II-like"/>
</dbReference>
<accession>A0A6P0GIZ6</accession>
<dbReference type="NCBIfam" id="TIGR00252">
    <property type="entry name" value="YraN family protein"/>
    <property type="match status" value="1"/>
</dbReference>
<dbReference type="EMBL" id="JAAGWE010000024">
    <property type="protein sequence ID" value="NEM07249.1"/>
    <property type="molecule type" value="Genomic_DNA"/>
</dbReference>
<dbReference type="Gene3D" id="3.40.1350.10">
    <property type="match status" value="1"/>
</dbReference>
<dbReference type="SUPFAM" id="SSF52980">
    <property type="entry name" value="Restriction endonuclease-like"/>
    <property type="match status" value="1"/>
</dbReference>
<dbReference type="RefSeq" id="WP_163477365.1">
    <property type="nucleotide sequence ID" value="NZ_JAAGWE010000024.1"/>
</dbReference>
<dbReference type="HAMAP" id="MF_00048">
    <property type="entry name" value="UPF0102"/>
    <property type="match status" value="1"/>
</dbReference>
<evidence type="ECO:0000313" key="4">
    <source>
        <dbReference type="Proteomes" id="UP000471126"/>
    </source>
</evidence>
<name>A0A6P0GIZ6_9ACTN</name>
<comment type="similarity">
    <text evidence="1 2">Belongs to the UPF0102 family.</text>
</comment>
<dbReference type="CDD" id="cd20736">
    <property type="entry name" value="PoNe_Nuclease"/>
    <property type="match status" value="1"/>
</dbReference>
<dbReference type="AlphaFoldDB" id="A0A6P0GIZ6"/>
<dbReference type="NCBIfam" id="NF009150">
    <property type="entry name" value="PRK12497.1-3"/>
    <property type="match status" value="1"/>
</dbReference>
<dbReference type="NCBIfam" id="NF009154">
    <property type="entry name" value="PRK12497.3-3"/>
    <property type="match status" value="1"/>
</dbReference>
<dbReference type="InterPro" id="IPR011856">
    <property type="entry name" value="tRNA_endonuc-like_dom_sf"/>
</dbReference>
<organism evidence="3 4">
    <name type="scientific">Geodermatophilus normandii</name>
    <dbReference type="NCBI Taxonomy" id="1137989"/>
    <lineage>
        <taxon>Bacteria</taxon>
        <taxon>Bacillati</taxon>
        <taxon>Actinomycetota</taxon>
        <taxon>Actinomycetes</taxon>
        <taxon>Geodermatophilales</taxon>
        <taxon>Geodermatophilaceae</taxon>
        <taxon>Geodermatophilus</taxon>
    </lineage>
</organism>
<sequence>MSTTTELGSRGETIAAVYLRDAGLSVLDRNWRCRDGELDIVAREGTAIVFCEVKTRRATGFGHPVEAVTPAKQRRLRLLAQRWLSAHDEHAPDLRFDVVGVLVRPGGPALVTHLRGAFS</sequence>
<dbReference type="PANTHER" id="PTHR34039">
    <property type="entry name" value="UPF0102 PROTEIN YRAN"/>
    <property type="match status" value="1"/>
</dbReference>
<evidence type="ECO:0000256" key="1">
    <source>
        <dbReference type="ARBA" id="ARBA00006738"/>
    </source>
</evidence>
<proteinExistence type="inferred from homology"/>
<dbReference type="Pfam" id="PF02021">
    <property type="entry name" value="UPF0102"/>
    <property type="match status" value="1"/>
</dbReference>
<dbReference type="Proteomes" id="UP000471126">
    <property type="component" value="Unassembled WGS sequence"/>
</dbReference>
<dbReference type="GO" id="GO:0003676">
    <property type="term" value="F:nucleic acid binding"/>
    <property type="evidence" value="ECO:0007669"/>
    <property type="project" value="InterPro"/>
</dbReference>